<dbReference type="PROSITE" id="PS50092">
    <property type="entry name" value="TSP1"/>
    <property type="match status" value="1"/>
</dbReference>
<dbReference type="InterPro" id="IPR052065">
    <property type="entry name" value="Compl_asym_regulator"/>
</dbReference>
<evidence type="ECO:0000256" key="1">
    <source>
        <dbReference type="ARBA" id="ARBA00022737"/>
    </source>
</evidence>
<evidence type="ECO:0000313" key="6">
    <source>
        <dbReference type="Proteomes" id="UP001164746"/>
    </source>
</evidence>
<sequence>MKYKNQSHLPQPWNGQVDYCAGHGGWSDWESWSACPVTCDVGLRSRQRFCNNPFPSMLGQYCQGKSDDYTVCNTKPCKSEVAFNAHLGLSVTVNKGDKVVFDSVLLNSGDCYNASTGIFAAPLSGIHNASHTTETPQHASKNGIHNTEKRKEATNS</sequence>
<dbReference type="InterPro" id="IPR000884">
    <property type="entry name" value="TSP1_rpt"/>
</dbReference>
<dbReference type="InterPro" id="IPR001073">
    <property type="entry name" value="C1q_dom"/>
</dbReference>
<evidence type="ECO:0000259" key="4">
    <source>
        <dbReference type="PROSITE" id="PS50871"/>
    </source>
</evidence>
<dbReference type="SMART" id="SM00209">
    <property type="entry name" value="TSP1"/>
    <property type="match status" value="1"/>
</dbReference>
<accession>A0ABY7G8E0</accession>
<dbReference type="PANTHER" id="PTHR22906">
    <property type="entry name" value="PROPERDIN"/>
    <property type="match status" value="1"/>
</dbReference>
<feature type="region of interest" description="Disordered" evidence="3">
    <location>
        <begin position="129"/>
        <end position="156"/>
    </location>
</feature>
<dbReference type="PRINTS" id="PR01705">
    <property type="entry name" value="TSP1REPEAT"/>
</dbReference>
<dbReference type="Pfam" id="PF00090">
    <property type="entry name" value="TSP_1"/>
    <property type="match status" value="1"/>
</dbReference>
<feature type="compositionally biased region" description="Polar residues" evidence="3">
    <location>
        <begin position="129"/>
        <end position="145"/>
    </location>
</feature>
<dbReference type="PROSITE" id="PS50871">
    <property type="entry name" value="C1Q"/>
    <property type="match status" value="1"/>
</dbReference>
<protein>
    <submittedName>
        <fullName evidence="5">ATS12-like protein</fullName>
    </submittedName>
</protein>
<organism evidence="5 6">
    <name type="scientific">Mya arenaria</name>
    <name type="common">Soft-shell clam</name>
    <dbReference type="NCBI Taxonomy" id="6604"/>
    <lineage>
        <taxon>Eukaryota</taxon>
        <taxon>Metazoa</taxon>
        <taxon>Spiralia</taxon>
        <taxon>Lophotrochozoa</taxon>
        <taxon>Mollusca</taxon>
        <taxon>Bivalvia</taxon>
        <taxon>Autobranchia</taxon>
        <taxon>Heteroconchia</taxon>
        <taxon>Euheterodonta</taxon>
        <taxon>Imparidentia</taxon>
        <taxon>Neoheterodontei</taxon>
        <taxon>Myida</taxon>
        <taxon>Myoidea</taxon>
        <taxon>Myidae</taxon>
        <taxon>Mya</taxon>
    </lineage>
</organism>
<gene>
    <name evidence="5" type="ORF">MAR_003387</name>
</gene>
<feature type="domain" description="C1q" evidence="4">
    <location>
        <begin position="76"/>
        <end position="156"/>
    </location>
</feature>
<dbReference type="SUPFAM" id="SSF82895">
    <property type="entry name" value="TSP-1 type 1 repeat"/>
    <property type="match status" value="1"/>
</dbReference>
<evidence type="ECO:0000313" key="5">
    <source>
        <dbReference type="EMBL" id="WAR29819.1"/>
    </source>
</evidence>
<dbReference type="InterPro" id="IPR036383">
    <property type="entry name" value="TSP1_rpt_sf"/>
</dbReference>
<feature type="compositionally biased region" description="Basic and acidic residues" evidence="3">
    <location>
        <begin position="146"/>
        <end position="156"/>
    </location>
</feature>
<keyword evidence="1" id="KW-0677">Repeat</keyword>
<keyword evidence="6" id="KW-1185">Reference proteome</keyword>
<dbReference type="Gene3D" id="2.20.100.10">
    <property type="entry name" value="Thrombospondin type-1 (TSP1) repeat"/>
    <property type="match status" value="1"/>
</dbReference>
<dbReference type="Proteomes" id="UP001164746">
    <property type="component" value="Chromosome 16"/>
</dbReference>
<dbReference type="PANTHER" id="PTHR22906:SF53">
    <property type="entry name" value="HEMICENTIN-1"/>
    <property type="match status" value="1"/>
</dbReference>
<evidence type="ECO:0000256" key="3">
    <source>
        <dbReference type="SAM" id="MobiDB-lite"/>
    </source>
</evidence>
<keyword evidence="2" id="KW-1015">Disulfide bond</keyword>
<dbReference type="EMBL" id="CP111027">
    <property type="protein sequence ID" value="WAR29819.1"/>
    <property type="molecule type" value="Genomic_DNA"/>
</dbReference>
<name>A0ABY7G8E0_MYAAR</name>
<proteinExistence type="predicted"/>
<dbReference type="InterPro" id="IPR008983">
    <property type="entry name" value="Tumour_necrosis_fac-like_dom"/>
</dbReference>
<evidence type="ECO:0000256" key="2">
    <source>
        <dbReference type="ARBA" id="ARBA00023157"/>
    </source>
</evidence>
<dbReference type="Pfam" id="PF00386">
    <property type="entry name" value="C1q"/>
    <property type="match status" value="1"/>
</dbReference>
<reference evidence="5" key="1">
    <citation type="submission" date="2022-11" db="EMBL/GenBank/DDBJ databases">
        <title>Centuries of genome instability and evolution in soft-shell clam transmissible cancer (bioRxiv).</title>
        <authorList>
            <person name="Hart S.F.M."/>
            <person name="Yonemitsu M.A."/>
            <person name="Giersch R.M."/>
            <person name="Beal B.F."/>
            <person name="Arriagada G."/>
            <person name="Davis B.W."/>
            <person name="Ostrander E.A."/>
            <person name="Goff S.P."/>
            <person name="Metzger M.J."/>
        </authorList>
    </citation>
    <scope>NUCLEOTIDE SEQUENCE</scope>
    <source>
        <strain evidence="5">MELC-2E11</strain>
        <tissue evidence="5">Siphon/mantle</tissue>
    </source>
</reference>
<dbReference type="Gene3D" id="2.60.120.40">
    <property type="match status" value="1"/>
</dbReference>
<dbReference type="SUPFAM" id="SSF49842">
    <property type="entry name" value="TNF-like"/>
    <property type="match status" value="1"/>
</dbReference>